<organism evidence="1 2">
    <name type="scientific">Yokenella regensburgei</name>
    <dbReference type="NCBI Taxonomy" id="158877"/>
    <lineage>
        <taxon>Bacteria</taxon>
        <taxon>Pseudomonadati</taxon>
        <taxon>Pseudomonadota</taxon>
        <taxon>Gammaproteobacteria</taxon>
        <taxon>Enterobacterales</taxon>
        <taxon>Enterobacteriaceae</taxon>
        <taxon>Yokenella</taxon>
    </lineage>
</organism>
<gene>
    <name evidence="1" type="ORF">NCTC11967_00880</name>
</gene>
<dbReference type="Proteomes" id="UP000251313">
    <property type="component" value="Unassembled WGS sequence"/>
</dbReference>
<comment type="caution">
    <text evidence="1">The sequence shown here is derived from an EMBL/GenBank/DDBJ whole genome shotgun (WGS) entry which is preliminary data.</text>
</comment>
<evidence type="ECO:0000313" key="1">
    <source>
        <dbReference type="EMBL" id="SQA60798.1"/>
    </source>
</evidence>
<dbReference type="AlphaFoldDB" id="A0AB38FUN8"/>
<reference evidence="1 2" key="1">
    <citation type="submission" date="2018-06" db="EMBL/GenBank/DDBJ databases">
        <authorList>
            <consortium name="Pathogen Informatics"/>
            <person name="Doyle S."/>
        </authorList>
    </citation>
    <scope>NUCLEOTIDE SEQUENCE [LARGE SCALE GENOMIC DNA]</scope>
    <source>
        <strain evidence="1 2">NCTC11967</strain>
    </source>
</reference>
<dbReference type="EMBL" id="UAVL01000001">
    <property type="protein sequence ID" value="SQA60798.1"/>
    <property type="molecule type" value="Genomic_DNA"/>
</dbReference>
<protein>
    <submittedName>
        <fullName evidence="1">Uncharacterized protein</fullName>
    </submittedName>
</protein>
<name>A0AB38FUN8_9ENTR</name>
<evidence type="ECO:0000313" key="2">
    <source>
        <dbReference type="Proteomes" id="UP000251313"/>
    </source>
</evidence>
<accession>A0AB38FUN8</accession>
<proteinExistence type="predicted"/>
<sequence>MQPNQEIFVVNKIAEPTKPATKPTGSTAGWKALSPGGDQNFTALLSNVKTEAKSKVHFARLTPSVLKQTVNFFSAHSMSTPHPAAHKSTTAKPLSDEHKALLQFKTALLASRENYVSTTRQLLKPDSGQSKLPYIKLS</sequence>